<dbReference type="SUPFAM" id="SSF101936">
    <property type="entry name" value="DNA-binding pseudobarrel domain"/>
    <property type="match status" value="1"/>
</dbReference>
<feature type="compositionally biased region" description="Low complexity" evidence="6">
    <location>
        <begin position="44"/>
        <end position="59"/>
    </location>
</feature>
<evidence type="ECO:0008006" key="9">
    <source>
        <dbReference type="Google" id="ProtNLM"/>
    </source>
</evidence>
<dbReference type="GO" id="GO:0003677">
    <property type="term" value="F:DNA binding"/>
    <property type="evidence" value="ECO:0007669"/>
    <property type="project" value="UniProtKB-KW"/>
</dbReference>
<gene>
    <name evidence="7" type="ORF">RHSIM_Rhsim12G0119200</name>
</gene>
<protein>
    <recommendedName>
        <fullName evidence="9">TF-B3 domain-containing protein</fullName>
    </recommendedName>
</protein>
<evidence type="ECO:0000313" key="8">
    <source>
        <dbReference type="Proteomes" id="UP000626092"/>
    </source>
</evidence>
<comment type="subcellular location">
    <subcellularLocation>
        <location evidence="1">Nucleus</location>
    </subcellularLocation>
</comment>
<keyword evidence="5" id="KW-0539">Nucleus</keyword>
<comment type="caution">
    <text evidence="7">The sequence shown here is derived from an EMBL/GenBank/DDBJ whole genome shotgun (WGS) entry which is preliminary data.</text>
</comment>
<name>A0A834G7T4_RHOSS</name>
<proteinExistence type="predicted"/>
<evidence type="ECO:0000313" key="7">
    <source>
        <dbReference type="EMBL" id="KAF7124629.1"/>
    </source>
</evidence>
<dbReference type="Proteomes" id="UP000626092">
    <property type="component" value="Unassembled WGS sequence"/>
</dbReference>
<evidence type="ECO:0000256" key="4">
    <source>
        <dbReference type="ARBA" id="ARBA00023163"/>
    </source>
</evidence>
<evidence type="ECO:0000256" key="3">
    <source>
        <dbReference type="ARBA" id="ARBA00023125"/>
    </source>
</evidence>
<evidence type="ECO:0000256" key="1">
    <source>
        <dbReference type="ARBA" id="ARBA00004123"/>
    </source>
</evidence>
<dbReference type="AlphaFoldDB" id="A0A834G7T4"/>
<reference evidence="7" key="1">
    <citation type="submission" date="2019-11" db="EMBL/GenBank/DDBJ databases">
        <authorList>
            <person name="Liu Y."/>
            <person name="Hou J."/>
            <person name="Li T.-Q."/>
            <person name="Guan C.-H."/>
            <person name="Wu X."/>
            <person name="Wu H.-Z."/>
            <person name="Ling F."/>
            <person name="Zhang R."/>
            <person name="Shi X.-G."/>
            <person name="Ren J.-P."/>
            <person name="Chen E.-F."/>
            <person name="Sun J.-M."/>
        </authorList>
    </citation>
    <scope>NUCLEOTIDE SEQUENCE</scope>
    <source>
        <strain evidence="7">Adult_tree_wgs_1</strain>
        <tissue evidence="7">Leaves</tissue>
    </source>
</reference>
<evidence type="ECO:0000256" key="5">
    <source>
        <dbReference type="ARBA" id="ARBA00023242"/>
    </source>
</evidence>
<keyword evidence="4" id="KW-0804">Transcription</keyword>
<keyword evidence="8" id="KW-1185">Reference proteome</keyword>
<evidence type="ECO:0000256" key="6">
    <source>
        <dbReference type="SAM" id="MobiDB-lite"/>
    </source>
</evidence>
<feature type="region of interest" description="Disordered" evidence="6">
    <location>
        <begin position="39"/>
        <end position="66"/>
    </location>
</feature>
<dbReference type="EMBL" id="WJXA01000012">
    <property type="protein sequence ID" value="KAF7124629.1"/>
    <property type="molecule type" value="Genomic_DNA"/>
</dbReference>
<accession>A0A834G7T4</accession>
<organism evidence="7 8">
    <name type="scientific">Rhododendron simsii</name>
    <name type="common">Sims's rhododendron</name>
    <dbReference type="NCBI Taxonomy" id="118357"/>
    <lineage>
        <taxon>Eukaryota</taxon>
        <taxon>Viridiplantae</taxon>
        <taxon>Streptophyta</taxon>
        <taxon>Embryophyta</taxon>
        <taxon>Tracheophyta</taxon>
        <taxon>Spermatophyta</taxon>
        <taxon>Magnoliopsida</taxon>
        <taxon>eudicotyledons</taxon>
        <taxon>Gunneridae</taxon>
        <taxon>Pentapetalae</taxon>
        <taxon>asterids</taxon>
        <taxon>Ericales</taxon>
        <taxon>Ericaceae</taxon>
        <taxon>Ericoideae</taxon>
        <taxon>Rhodoreae</taxon>
        <taxon>Rhododendron</taxon>
    </lineage>
</organism>
<dbReference type="InterPro" id="IPR015300">
    <property type="entry name" value="DNA-bd_pseudobarrel_sf"/>
</dbReference>
<keyword evidence="2" id="KW-0805">Transcription regulation</keyword>
<keyword evidence="3" id="KW-0238">DNA-binding</keyword>
<evidence type="ECO:0000256" key="2">
    <source>
        <dbReference type="ARBA" id="ARBA00023015"/>
    </source>
</evidence>
<sequence>MFDELVTILRYEESQMHKDEGISSTKVFLAAQKMTENIMPMQTQGSVSNSQVSQGENSGPSQNYQSPMYQTSNVAGPFYPQQGFNQFNRNMNYSGGSNRWRGGKGPGYGQNSRVECQICGKYNHTAFYCHHRQNLQYQPSMFMFSGPRRSANQSWNNGNYQSGSFLPPNNMMSPTSYSGNIAPVSPQANMLTYTPFAQPQGTPAGFSGYVPAQAFVASGSTSSFPGSSQLNQGYSGVSSCSVGNPIQSSNNWYFDSGASSHITHELANLSQPQPCPTGDVAYYVSATATVKEERKLLTIVAMLDFLRSFVFLGNQQNWNHVAKRVKTSELVSEGKMQKALHTMMNQDDVGVVLSNVDQGKKPTRLLVRVIRKFFIGFRLESHLNLKALKFKGVLPPVAIRSEETRAMARHCTVGIEPRISAECIKLLDTQKLSRPFFDLHMPGHDASCVLVDASDQEEYRIKYLVAKSLFSGGWRAFSIAHRLLEGDNLQFLVLGWGTLELENGKAWVKSTSLQSAAMLPQKPKQ</sequence>
<dbReference type="OrthoDB" id="1832352at2759"/>
<dbReference type="GO" id="GO:0005634">
    <property type="term" value="C:nucleus"/>
    <property type="evidence" value="ECO:0007669"/>
    <property type="project" value="UniProtKB-SubCell"/>
</dbReference>